<feature type="domain" description="ABC transmembrane type-1" evidence="8">
    <location>
        <begin position="100"/>
        <end position="288"/>
    </location>
</feature>
<sequence length="300" mass="32381">MIIAGNHRDKLKNNKPAMLGLVFVILLFATAILGPFVTSNPNEINFNDKNLPPLGFSIEQSVYNIKTQELETTGRQGNWEHPLGTDDKGRDMLAMLVSGARVSLEVGFLATGIAILIGTLIGVISAYFGGWLDNVLMRFTDVIMTFPFFLLLVLIVYMYGASIVFIILAIGLTGWTGAARLVRSEVLSLRTLDFITASKALGASDLRVILHHLIPNTLSSIIVIATLSIPGVILAEAALSFIGLGDPGVTSWGRVLNAGQDSLVTTWWVAVEPGILLFLTVLAFNFLGDGLRDALDPKSE</sequence>
<feature type="transmembrane region" description="Helical" evidence="7">
    <location>
        <begin position="106"/>
        <end position="128"/>
    </location>
</feature>
<dbReference type="GO" id="GO:0005886">
    <property type="term" value="C:plasma membrane"/>
    <property type="evidence" value="ECO:0007669"/>
    <property type="project" value="UniProtKB-SubCell"/>
</dbReference>
<evidence type="ECO:0000256" key="6">
    <source>
        <dbReference type="ARBA" id="ARBA00023136"/>
    </source>
</evidence>
<dbReference type="CDD" id="cd06261">
    <property type="entry name" value="TM_PBP2"/>
    <property type="match status" value="1"/>
</dbReference>
<dbReference type="PANTHER" id="PTHR43386">
    <property type="entry name" value="OLIGOPEPTIDE TRANSPORT SYSTEM PERMEASE PROTEIN APPC"/>
    <property type="match status" value="1"/>
</dbReference>
<dbReference type="PANTHER" id="PTHR43386:SF1">
    <property type="entry name" value="D,D-DIPEPTIDE TRANSPORT SYSTEM PERMEASE PROTEIN DDPC-RELATED"/>
    <property type="match status" value="1"/>
</dbReference>
<dbReference type="InterPro" id="IPR000515">
    <property type="entry name" value="MetI-like"/>
</dbReference>
<comment type="similarity">
    <text evidence="7">Belongs to the binding-protein-dependent transport system permease family.</text>
</comment>
<dbReference type="Gene3D" id="1.10.3720.10">
    <property type="entry name" value="MetI-like"/>
    <property type="match status" value="1"/>
</dbReference>
<dbReference type="InterPro" id="IPR050366">
    <property type="entry name" value="BP-dependent_transpt_permease"/>
</dbReference>
<evidence type="ECO:0000313" key="9">
    <source>
        <dbReference type="EMBL" id="SNQ61543.1"/>
    </source>
</evidence>
<comment type="subcellular location">
    <subcellularLocation>
        <location evidence="1 7">Cell membrane</location>
        <topology evidence="1 7">Multi-pass membrane protein</topology>
    </subcellularLocation>
</comment>
<dbReference type="Pfam" id="PF12911">
    <property type="entry name" value="OppC_N"/>
    <property type="match status" value="1"/>
</dbReference>
<evidence type="ECO:0000256" key="3">
    <source>
        <dbReference type="ARBA" id="ARBA00022475"/>
    </source>
</evidence>
<keyword evidence="4 7" id="KW-0812">Transmembrane</keyword>
<dbReference type="SUPFAM" id="SSF161098">
    <property type="entry name" value="MetI-like"/>
    <property type="match status" value="1"/>
</dbReference>
<dbReference type="RefSeq" id="WP_218838013.1">
    <property type="nucleotide sequence ID" value="NZ_FZMP01000185.1"/>
</dbReference>
<evidence type="ECO:0000256" key="5">
    <source>
        <dbReference type="ARBA" id="ARBA00022989"/>
    </source>
</evidence>
<dbReference type="Proteomes" id="UP000218615">
    <property type="component" value="Unassembled WGS sequence"/>
</dbReference>
<feature type="transmembrane region" description="Helical" evidence="7">
    <location>
        <begin position="221"/>
        <end position="245"/>
    </location>
</feature>
<keyword evidence="3" id="KW-1003">Cell membrane</keyword>
<gene>
    <name evidence="9" type="ORF">MNV_40011</name>
</gene>
<evidence type="ECO:0000256" key="1">
    <source>
        <dbReference type="ARBA" id="ARBA00004651"/>
    </source>
</evidence>
<dbReference type="InterPro" id="IPR035906">
    <property type="entry name" value="MetI-like_sf"/>
</dbReference>
<dbReference type="Pfam" id="PF00528">
    <property type="entry name" value="BPD_transp_1"/>
    <property type="match status" value="1"/>
</dbReference>
<dbReference type="GO" id="GO:0055085">
    <property type="term" value="P:transmembrane transport"/>
    <property type="evidence" value="ECO:0007669"/>
    <property type="project" value="InterPro"/>
</dbReference>
<evidence type="ECO:0000256" key="7">
    <source>
        <dbReference type="RuleBase" id="RU363032"/>
    </source>
</evidence>
<evidence type="ECO:0000259" key="8">
    <source>
        <dbReference type="PROSITE" id="PS50928"/>
    </source>
</evidence>
<dbReference type="EMBL" id="FZMP01000185">
    <property type="protein sequence ID" value="SNQ61543.1"/>
    <property type="molecule type" value="Genomic_DNA"/>
</dbReference>
<evidence type="ECO:0000313" key="10">
    <source>
        <dbReference type="Proteomes" id="UP000218615"/>
    </source>
</evidence>
<dbReference type="InterPro" id="IPR025966">
    <property type="entry name" value="OppC_N"/>
</dbReference>
<evidence type="ECO:0000256" key="2">
    <source>
        <dbReference type="ARBA" id="ARBA00022448"/>
    </source>
</evidence>
<keyword evidence="5 7" id="KW-1133">Transmembrane helix</keyword>
<name>A0A284VQR7_9EURY</name>
<protein>
    <submittedName>
        <fullName evidence="9">Binding-protein-dependent transport system inner membrane protein</fullName>
    </submittedName>
</protein>
<keyword evidence="2 7" id="KW-0813">Transport</keyword>
<evidence type="ECO:0000256" key="4">
    <source>
        <dbReference type="ARBA" id="ARBA00022692"/>
    </source>
</evidence>
<keyword evidence="10" id="KW-1185">Reference proteome</keyword>
<organism evidence="9 10">
    <name type="scientific">Candidatus Methanoperedens nitratireducens</name>
    <dbReference type="NCBI Taxonomy" id="1392998"/>
    <lineage>
        <taxon>Archaea</taxon>
        <taxon>Methanobacteriati</taxon>
        <taxon>Methanobacteriota</taxon>
        <taxon>Stenosarchaea group</taxon>
        <taxon>Methanomicrobia</taxon>
        <taxon>Methanosarcinales</taxon>
        <taxon>ANME-2 cluster</taxon>
        <taxon>Candidatus Methanoperedentaceae</taxon>
        <taxon>Candidatus Methanoperedens</taxon>
    </lineage>
</organism>
<feature type="transmembrane region" description="Helical" evidence="7">
    <location>
        <begin position="265"/>
        <end position="288"/>
    </location>
</feature>
<proteinExistence type="inferred from homology"/>
<keyword evidence="6 7" id="KW-0472">Membrane</keyword>
<feature type="transmembrane region" description="Helical" evidence="7">
    <location>
        <begin position="17"/>
        <end position="37"/>
    </location>
</feature>
<dbReference type="OrthoDB" id="312811at2157"/>
<dbReference type="AlphaFoldDB" id="A0A284VQR7"/>
<accession>A0A284VQR7</accession>
<reference evidence="10" key="1">
    <citation type="submission" date="2017-06" db="EMBL/GenBank/DDBJ databases">
        <authorList>
            <person name="Cremers G."/>
        </authorList>
    </citation>
    <scope>NUCLEOTIDE SEQUENCE [LARGE SCALE GENOMIC DNA]</scope>
</reference>
<dbReference type="PROSITE" id="PS50928">
    <property type="entry name" value="ABC_TM1"/>
    <property type="match status" value="1"/>
</dbReference>